<reference evidence="1" key="1">
    <citation type="journal article" date="2015" name="PeerJ">
        <title>First genomic representation of candidate bacterial phylum KSB3 points to enhanced environmental sensing as a trigger of wastewater bulking.</title>
        <authorList>
            <person name="Sekiguchi Y."/>
            <person name="Ohashi A."/>
            <person name="Parks D.H."/>
            <person name="Yamauchi T."/>
            <person name="Tyson G.W."/>
            <person name="Hugenholtz P."/>
        </authorList>
    </citation>
    <scope>NUCLEOTIDE SEQUENCE [LARGE SCALE GENOMIC DNA]</scope>
</reference>
<accession>A0A081BLB2</accession>
<dbReference type="HOGENOM" id="CLU_1783054_0_0_0"/>
<dbReference type="STRING" id="1499966.U14_02420"/>
<proteinExistence type="predicted"/>
<dbReference type="EMBL" id="DF820457">
    <property type="protein sequence ID" value="GAK51178.1"/>
    <property type="molecule type" value="Genomic_DNA"/>
</dbReference>
<organism evidence="1">
    <name type="scientific">Candidatus Moduliflexus flocculans</name>
    <dbReference type="NCBI Taxonomy" id="1499966"/>
    <lineage>
        <taxon>Bacteria</taxon>
        <taxon>Candidatus Moduliflexota</taxon>
        <taxon>Candidatus Moduliflexia</taxon>
        <taxon>Candidatus Moduliflexales</taxon>
        <taxon>Candidatus Moduliflexaceae</taxon>
    </lineage>
</organism>
<sequence>MTRESQINLLTKPTCFKVSREVMKTTLELLREFGEEWLVFDGKRPCVTEAAAHEECCLYGLSEDEERHVLTLFEEISGQSLTRVSSLNELSGGQKVIFSALLALSSRAKNLLFINFFLALHESKKRRIEELIRQSPKTIRVIEDV</sequence>
<dbReference type="Proteomes" id="UP000030700">
    <property type="component" value="Unassembled WGS sequence"/>
</dbReference>
<keyword evidence="2" id="KW-1185">Reference proteome</keyword>
<gene>
    <name evidence="1" type="ORF">U14_02420</name>
</gene>
<name>A0A081BLB2_9BACT</name>
<dbReference type="AlphaFoldDB" id="A0A081BLB2"/>
<protein>
    <submittedName>
        <fullName evidence="1">Uncharacterized protein</fullName>
    </submittedName>
</protein>
<evidence type="ECO:0000313" key="2">
    <source>
        <dbReference type="Proteomes" id="UP000030700"/>
    </source>
</evidence>
<evidence type="ECO:0000313" key="1">
    <source>
        <dbReference type="EMBL" id="GAK51178.1"/>
    </source>
</evidence>